<keyword evidence="2 10" id="KW-0436">Ligase</keyword>
<sequence>MRAACYGGIAPFRQQHHRGTHTQQQLVARLQRSRTMQNVDLINPIVRRKMAAARERPEHFWAQEARRLHWFRLWDKVFEWNYPERYRWFIGGETNLCYNALDRHVEQGHGGHTALIYANERGEQRLFTYAHLLHHVERVAAALRGMGVQKGDRLTIYMPVCPEAIMLMLAAVRIGAIHVVVFAGFGAKALASRIQASGAKLVFTADVTYRKGRDIALKGIVDDALALGEHQVEHVVVLNRTGMDLPMQAGRDLTWDEFLARGEEQSGAVQPMEANEPAFIMATSGTTARPKLTVHCHGGYGVWILSTGDWLFKLRPSDVWWATSDIGWIVGHSYIVYAPLMVGATTIAYEGALDYPGPEMFGSLIETFGITGIFTAPTAVRMLMSYGTGPARRHNLSSLQRIVCAGEPLNAPAWEWLQKHVLLDRVPVIDHWWQTETGGPVIGNPYGLNMVPIKPGSAALPMPGIEIEVMTLEGQPCAPNEKGILTIKHPFPGLTSTLWGEHDRYNRDYWERIPGQRVYFTGDAAHLDEDGYVWFAGRADEVVNVAGHRIGTIEVETALLTHPAVAEAGVTGRPDEVRGEVLSAFVVLKPGHTPSPELEQELRQAVRQSLGPVAVIGEINFVNMLPKTRSGKIMRRVLKAVILDKDPGDITTIEEEGSVEEARAAWRTMKEARRTE</sequence>
<evidence type="ECO:0000313" key="11">
    <source>
        <dbReference type="Proteomes" id="UP000037784"/>
    </source>
</evidence>
<organism evidence="10 11">
    <name type="scientific">Ardenticatena maritima</name>
    <dbReference type="NCBI Taxonomy" id="872965"/>
    <lineage>
        <taxon>Bacteria</taxon>
        <taxon>Bacillati</taxon>
        <taxon>Chloroflexota</taxon>
        <taxon>Ardenticatenia</taxon>
        <taxon>Ardenticatenales</taxon>
        <taxon>Ardenticatenaceae</taxon>
        <taxon>Ardenticatena</taxon>
    </lineage>
</organism>
<dbReference type="PANTHER" id="PTHR24095:SF232">
    <property type="entry name" value="ACETYL-COENZYME A SYNTHETASE"/>
    <property type="match status" value="1"/>
</dbReference>
<keyword evidence="5" id="KW-0007">Acetylation</keyword>
<dbReference type="GO" id="GO:0003987">
    <property type="term" value="F:acetate-CoA ligase activity"/>
    <property type="evidence" value="ECO:0007669"/>
    <property type="project" value="UniProtKB-UniRule"/>
</dbReference>
<reference evidence="11" key="2">
    <citation type="submission" date="2015-08" db="EMBL/GenBank/DDBJ databases">
        <title>Draft Genome Sequence of a Heterotrophic Facultative Anaerobic Bacterium Ardenticatena maritima Strain 110S.</title>
        <authorList>
            <person name="Kawaichi S."/>
            <person name="Yoshida T."/>
            <person name="Sako Y."/>
            <person name="Nakamura R."/>
        </authorList>
    </citation>
    <scope>NUCLEOTIDE SEQUENCE [LARGE SCALE GENOMIC DNA]</scope>
    <source>
        <strain evidence="11">110S</strain>
    </source>
</reference>
<dbReference type="SUPFAM" id="SSF56801">
    <property type="entry name" value="Acetyl-CoA synthetase-like"/>
    <property type="match status" value="1"/>
</dbReference>
<keyword evidence="3" id="KW-0547">Nucleotide-binding</keyword>
<gene>
    <name evidence="10" type="ORF">ARMA_1294</name>
</gene>
<comment type="caution">
    <text evidence="10">The sequence shown here is derived from an EMBL/GenBank/DDBJ whole genome shotgun (WGS) entry which is preliminary data.</text>
</comment>
<dbReference type="GO" id="GO:0005524">
    <property type="term" value="F:ATP binding"/>
    <property type="evidence" value="ECO:0007669"/>
    <property type="project" value="UniProtKB-KW"/>
</dbReference>
<evidence type="ECO:0000256" key="6">
    <source>
        <dbReference type="NCBIfam" id="TIGR02188"/>
    </source>
</evidence>
<evidence type="ECO:0000259" key="7">
    <source>
        <dbReference type="Pfam" id="PF00501"/>
    </source>
</evidence>
<dbReference type="InterPro" id="IPR045851">
    <property type="entry name" value="AMP-bd_C_sf"/>
</dbReference>
<dbReference type="GO" id="GO:0019427">
    <property type="term" value="P:acetyl-CoA biosynthetic process from acetate"/>
    <property type="evidence" value="ECO:0007669"/>
    <property type="project" value="UniProtKB-UniRule"/>
</dbReference>
<dbReference type="STRING" id="872965.SE16_01420"/>
<dbReference type="InParanoid" id="A0A0M8K8A6"/>
<evidence type="ECO:0000313" key="10">
    <source>
        <dbReference type="EMBL" id="GAP62871.1"/>
    </source>
</evidence>
<evidence type="ECO:0000256" key="1">
    <source>
        <dbReference type="ARBA" id="ARBA00006432"/>
    </source>
</evidence>
<evidence type="ECO:0000259" key="9">
    <source>
        <dbReference type="Pfam" id="PF16177"/>
    </source>
</evidence>
<dbReference type="PANTHER" id="PTHR24095">
    <property type="entry name" value="ACETYL-COENZYME A SYNTHETASE"/>
    <property type="match status" value="1"/>
</dbReference>
<keyword evidence="11" id="KW-1185">Reference proteome</keyword>
<dbReference type="GO" id="GO:0016208">
    <property type="term" value="F:AMP binding"/>
    <property type="evidence" value="ECO:0007669"/>
    <property type="project" value="InterPro"/>
</dbReference>
<dbReference type="Gene3D" id="3.30.300.30">
    <property type="match status" value="1"/>
</dbReference>
<dbReference type="InterPro" id="IPR011904">
    <property type="entry name" value="Ac_CoA_lig"/>
</dbReference>
<dbReference type="FunCoup" id="A0A0M8K8A6">
    <property type="interactions" value="398"/>
</dbReference>
<dbReference type="Pfam" id="PF16177">
    <property type="entry name" value="ACAS_N"/>
    <property type="match status" value="1"/>
</dbReference>
<evidence type="ECO:0000256" key="4">
    <source>
        <dbReference type="ARBA" id="ARBA00022840"/>
    </source>
</evidence>
<name>A0A0M8K8A6_9CHLR</name>
<dbReference type="NCBIfam" id="TIGR02188">
    <property type="entry name" value="Ac_CoA_lig_AcsA"/>
    <property type="match status" value="1"/>
</dbReference>
<accession>A0A0M8K8A6</accession>
<proteinExistence type="inferred from homology"/>
<protein>
    <recommendedName>
        <fullName evidence="6">Acetate--CoA ligase</fullName>
        <ecNumber evidence="6">6.2.1.1</ecNumber>
    </recommendedName>
</protein>
<feature type="domain" description="Acetyl-coenzyme A synthetase N-terminal" evidence="9">
    <location>
        <begin position="51"/>
        <end position="100"/>
    </location>
</feature>
<dbReference type="InterPro" id="IPR032387">
    <property type="entry name" value="ACAS_N"/>
</dbReference>
<dbReference type="Gene3D" id="3.40.50.12780">
    <property type="entry name" value="N-terminal domain of ligase-like"/>
    <property type="match status" value="1"/>
</dbReference>
<dbReference type="EMBL" id="BBZA01000089">
    <property type="protein sequence ID" value="GAP62871.1"/>
    <property type="molecule type" value="Genomic_DNA"/>
</dbReference>
<dbReference type="NCBIfam" id="NF001208">
    <property type="entry name" value="PRK00174.1"/>
    <property type="match status" value="1"/>
</dbReference>
<evidence type="ECO:0000259" key="8">
    <source>
        <dbReference type="Pfam" id="PF13193"/>
    </source>
</evidence>
<dbReference type="AlphaFoldDB" id="A0A0M8K8A6"/>
<dbReference type="Proteomes" id="UP000037784">
    <property type="component" value="Unassembled WGS sequence"/>
</dbReference>
<comment type="similarity">
    <text evidence="1">Belongs to the ATP-dependent AMP-binding enzyme family.</text>
</comment>
<dbReference type="Pfam" id="PF13193">
    <property type="entry name" value="AMP-binding_C"/>
    <property type="match status" value="1"/>
</dbReference>
<dbReference type="InterPro" id="IPR025110">
    <property type="entry name" value="AMP-bd_C"/>
</dbReference>
<reference evidence="10 11" key="1">
    <citation type="journal article" date="2015" name="Genome Announc.">
        <title>Draft Genome Sequence of a Heterotrophic Facultative Anaerobic Thermophilic Bacterium, Ardenticatena maritima Strain 110ST.</title>
        <authorList>
            <person name="Kawaichi S."/>
            <person name="Yoshida T."/>
            <person name="Sako Y."/>
            <person name="Nakamura R."/>
        </authorList>
    </citation>
    <scope>NUCLEOTIDE SEQUENCE [LARGE SCALE GENOMIC DNA]</scope>
    <source>
        <strain evidence="10 11">110S</strain>
    </source>
</reference>
<keyword evidence="4" id="KW-0067">ATP-binding</keyword>
<feature type="domain" description="AMP-binding enzyme C-terminal" evidence="8">
    <location>
        <begin position="554"/>
        <end position="632"/>
    </location>
</feature>
<evidence type="ECO:0000256" key="3">
    <source>
        <dbReference type="ARBA" id="ARBA00022741"/>
    </source>
</evidence>
<dbReference type="Pfam" id="PF00501">
    <property type="entry name" value="AMP-binding"/>
    <property type="match status" value="1"/>
</dbReference>
<dbReference type="InterPro" id="IPR042099">
    <property type="entry name" value="ANL_N_sf"/>
</dbReference>
<dbReference type="InterPro" id="IPR000873">
    <property type="entry name" value="AMP-dep_synth/lig_dom"/>
</dbReference>
<evidence type="ECO:0000256" key="2">
    <source>
        <dbReference type="ARBA" id="ARBA00022598"/>
    </source>
</evidence>
<feature type="domain" description="AMP-dependent synthetase/ligase" evidence="7">
    <location>
        <begin position="107"/>
        <end position="490"/>
    </location>
</feature>
<evidence type="ECO:0000256" key="5">
    <source>
        <dbReference type="ARBA" id="ARBA00022990"/>
    </source>
</evidence>
<dbReference type="EC" id="6.2.1.1" evidence="6"/>